<name>A0A8H7RB57_9FUNG</name>
<comment type="caution">
    <text evidence="2">The sequence shown here is derived from an EMBL/GenBank/DDBJ whole genome shotgun (WGS) entry which is preliminary data.</text>
</comment>
<feature type="compositionally biased region" description="Low complexity" evidence="1">
    <location>
        <begin position="73"/>
        <end position="82"/>
    </location>
</feature>
<evidence type="ECO:0000256" key="1">
    <source>
        <dbReference type="SAM" id="MobiDB-lite"/>
    </source>
</evidence>
<dbReference type="OrthoDB" id="2248071at2759"/>
<sequence length="355" mass="40297">MTNNIFVPQTFNGERMVNVNLPNRRVGSQPVNDNTTNSPSTSLSIATTAAVAATRLRAAPANAAAAAAAAATGSAPASNSGPTATAAENTSPSPKHIMKPQASPPSATQFIISTPIDSPSYKHEEGYVQKYWSEANIAILIQLHRKYYNGISSEDPKQSVDSWIQLTKEYNSITHDDRSKHVLMRRWGKVMRKYNAERSCLVVQQQKSASSASQQMPMVSYWNHFQYMDGYLSHLSIPEDSLYSKKKDDDSDYDEVIVETRKRQHNGEEPITDDKLRWLEKQRLVMEQTLQKQQVQIDMMKKNYDSMNKMNMKFVDMCEKVTSKNQTNESRYLDLLEKYMDDKLLEKKEHDSQPE</sequence>
<gene>
    <name evidence="2" type="ORF">INT47_008505</name>
</gene>
<reference evidence="2" key="1">
    <citation type="submission" date="2020-12" db="EMBL/GenBank/DDBJ databases">
        <title>Metabolic potential, ecology and presence of endohyphal bacteria is reflected in genomic diversity of Mucoromycotina.</title>
        <authorList>
            <person name="Muszewska A."/>
            <person name="Okrasinska A."/>
            <person name="Steczkiewicz K."/>
            <person name="Drgas O."/>
            <person name="Orlowska M."/>
            <person name="Perlinska-Lenart U."/>
            <person name="Aleksandrzak-Piekarczyk T."/>
            <person name="Szatraj K."/>
            <person name="Zielenkiewicz U."/>
            <person name="Pilsyk S."/>
            <person name="Malc E."/>
            <person name="Mieczkowski P."/>
            <person name="Kruszewska J.S."/>
            <person name="Biernat P."/>
            <person name="Pawlowska J."/>
        </authorList>
    </citation>
    <scope>NUCLEOTIDE SEQUENCE</scope>
    <source>
        <strain evidence="2">WA0000017839</strain>
    </source>
</reference>
<keyword evidence="3" id="KW-1185">Reference proteome</keyword>
<proteinExistence type="predicted"/>
<dbReference type="AlphaFoldDB" id="A0A8H7RB57"/>
<feature type="region of interest" description="Disordered" evidence="1">
    <location>
        <begin position="22"/>
        <end position="43"/>
    </location>
</feature>
<dbReference type="Proteomes" id="UP000603453">
    <property type="component" value="Unassembled WGS sequence"/>
</dbReference>
<protein>
    <submittedName>
        <fullName evidence="2">Uncharacterized protein</fullName>
    </submittedName>
</protein>
<feature type="region of interest" description="Disordered" evidence="1">
    <location>
        <begin position="73"/>
        <end position="113"/>
    </location>
</feature>
<feature type="compositionally biased region" description="Polar residues" evidence="1">
    <location>
        <begin position="104"/>
        <end position="113"/>
    </location>
</feature>
<accession>A0A8H7RB57</accession>
<evidence type="ECO:0000313" key="3">
    <source>
        <dbReference type="Proteomes" id="UP000603453"/>
    </source>
</evidence>
<dbReference type="EMBL" id="JAEPRD010000030">
    <property type="protein sequence ID" value="KAG2206488.1"/>
    <property type="molecule type" value="Genomic_DNA"/>
</dbReference>
<organism evidence="2 3">
    <name type="scientific">Mucor saturninus</name>
    <dbReference type="NCBI Taxonomy" id="64648"/>
    <lineage>
        <taxon>Eukaryota</taxon>
        <taxon>Fungi</taxon>
        <taxon>Fungi incertae sedis</taxon>
        <taxon>Mucoromycota</taxon>
        <taxon>Mucoromycotina</taxon>
        <taxon>Mucoromycetes</taxon>
        <taxon>Mucorales</taxon>
        <taxon>Mucorineae</taxon>
        <taxon>Mucoraceae</taxon>
        <taxon>Mucor</taxon>
    </lineage>
</organism>
<evidence type="ECO:0000313" key="2">
    <source>
        <dbReference type="EMBL" id="KAG2206488.1"/>
    </source>
</evidence>